<dbReference type="AlphaFoldDB" id="A0AAW9RDC1"/>
<name>A0AAW9RDC1_9GAMM</name>
<feature type="signal peptide" evidence="1">
    <location>
        <begin position="1"/>
        <end position="23"/>
    </location>
</feature>
<keyword evidence="3" id="KW-1185">Reference proteome</keyword>
<gene>
    <name evidence="2" type="ORF">V3330_04775</name>
</gene>
<comment type="caution">
    <text evidence="2">The sequence shown here is derived from an EMBL/GenBank/DDBJ whole genome shotgun (WGS) entry which is preliminary data.</text>
</comment>
<evidence type="ECO:0000313" key="3">
    <source>
        <dbReference type="Proteomes" id="UP001359886"/>
    </source>
</evidence>
<feature type="chain" id="PRO_5043364918" evidence="1">
    <location>
        <begin position="24"/>
        <end position="202"/>
    </location>
</feature>
<organism evidence="2 3">
    <name type="scientific">Elongatibacter sediminis</name>
    <dbReference type="NCBI Taxonomy" id="3119006"/>
    <lineage>
        <taxon>Bacteria</taxon>
        <taxon>Pseudomonadati</taxon>
        <taxon>Pseudomonadota</taxon>
        <taxon>Gammaproteobacteria</taxon>
        <taxon>Chromatiales</taxon>
        <taxon>Wenzhouxiangellaceae</taxon>
        <taxon>Elongatibacter</taxon>
    </lineage>
</organism>
<dbReference type="Proteomes" id="UP001359886">
    <property type="component" value="Unassembled WGS sequence"/>
</dbReference>
<protein>
    <submittedName>
        <fullName evidence="2">Uncharacterized protein</fullName>
    </submittedName>
</protein>
<accession>A0AAW9RDC1</accession>
<keyword evidence="1" id="KW-0732">Signal</keyword>
<evidence type="ECO:0000313" key="2">
    <source>
        <dbReference type="EMBL" id="MEJ8566929.1"/>
    </source>
</evidence>
<dbReference type="RefSeq" id="WP_354694247.1">
    <property type="nucleotide sequence ID" value="NZ_JAZHOG010000002.1"/>
</dbReference>
<sequence>MTRVSVLSALAILGFALSSPDLAQAESVFNKKEFNCGGDNATGYATCNKFVRSYGVNAFNYAVYGASAYKLDSVTLQVRFPGKNWVKMSRHTSNIADEKHGVIFTFNIGHVEDTLDTSAKYLRDNQGFEIRSKIESVAAGGSETRHHCAAVEVSYDKGGATGWRYRKAGSNDGYVKAESGNVFMWEAKGTSNRVRCSVRTGR</sequence>
<reference evidence="2 3" key="1">
    <citation type="submission" date="2024-02" db="EMBL/GenBank/DDBJ databases">
        <title>A novel Wenzhouxiangellaceae bacterium, isolated from coastal sediments.</title>
        <authorList>
            <person name="Du Z.-J."/>
            <person name="Ye Y.-Q."/>
            <person name="Zhang X.-Y."/>
        </authorList>
    </citation>
    <scope>NUCLEOTIDE SEQUENCE [LARGE SCALE GENOMIC DNA]</scope>
    <source>
        <strain evidence="2 3">CH-27</strain>
    </source>
</reference>
<proteinExistence type="predicted"/>
<evidence type="ECO:0000256" key="1">
    <source>
        <dbReference type="SAM" id="SignalP"/>
    </source>
</evidence>
<dbReference type="EMBL" id="JAZHOG010000002">
    <property type="protein sequence ID" value="MEJ8566929.1"/>
    <property type="molecule type" value="Genomic_DNA"/>
</dbReference>